<sequence length="102" mass="12032">MSMYVRIKQFKTTIFLHCDPIDTVLQLKERIKQLLNISEEHQRLYAVVGDDELQNDATLEELKIANDAVLYLTRFNEESQTWENINIPQPASDYDDQNEEED</sequence>
<dbReference type="PANTHER" id="PTHR47725:SF2">
    <property type="entry name" value="UBIQUITIN-LIKE DOMAIN-CONTAINING PROTEIN"/>
    <property type="match status" value="1"/>
</dbReference>
<dbReference type="SMART" id="SM00213">
    <property type="entry name" value="UBQ"/>
    <property type="match status" value="1"/>
</dbReference>
<feature type="region of interest" description="Disordered" evidence="1">
    <location>
        <begin position="82"/>
        <end position="102"/>
    </location>
</feature>
<dbReference type="InterPro" id="IPR000626">
    <property type="entry name" value="Ubiquitin-like_dom"/>
</dbReference>
<dbReference type="InterPro" id="IPR029071">
    <property type="entry name" value="Ubiquitin-like_domsf"/>
</dbReference>
<dbReference type="VEuPathDB" id="AmoebaDB:FDP41_009071"/>
<evidence type="ECO:0000313" key="3">
    <source>
        <dbReference type="EMBL" id="KAF0972822.1"/>
    </source>
</evidence>
<dbReference type="Gene3D" id="3.10.20.90">
    <property type="entry name" value="Phosphatidylinositol 3-kinase Catalytic Subunit, Chain A, domain 1"/>
    <property type="match status" value="1"/>
</dbReference>
<dbReference type="PANTHER" id="PTHR47725">
    <property type="entry name" value="OS03G0364000 PROTEIN"/>
    <property type="match status" value="1"/>
</dbReference>
<dbReference type="OMA" id="IHCDPTE"/>
<feature type="domain" description="Ubiquitin-like" evidence="2">
    <location>
        <begin position="1"/>
        <end position="72"/>
    </location>
</feature>
<keyword evidence="4" id="KW-1185">Reference proteome</keyword>
<proteinExistence type="predicted"/>
<dbReference type="EMBL" id="VFQX01000066">
    <property type="protein sequence ID" value="KAF0972822.1"/>
    <property type="molecule type" value="Genomic_DNA"/>
</dbReference>
<evidence type="ECO:0000313" key="4">
    <source>
        <dbReference type="Proteomes" id="UP000444721"/>
    </source>
</evidence>
<feature type="compositionally biased region" description="Acidic residues" evidence="1">
    <location>
        <begin position="93"/>
        <end position="102"/>
    </location>
</feature>
<dbReference type="Pfam" id="PF00240">
    <property type="entry name" value="ubiquitin"/>
    <property type="match status" value="1"/>
</dbReference>
<name>A0A6A5BD84_NAEFO</name>
<evidence type="ECO:0000256" key="1">
    <source>
        <dbReference type="SAM" id="MobiDB-lite"/>
    </source>
</evidence>
<evidence type="ECO:0000259" key="2">
    <source>
        <dbReference type="PROSITE" id="PS50053"/>
    </source>
</evidence>
<dbReference type="SUPFAM" id="SSF54236">
    <property type="entry name" value="Ubiquitin-like"/>
    <property type="match status" value="1"/>
</dbReference>
<dbReference type="Proteomes" id="UP000444721">
    <property type="component" value="Unassembled WGS sequence"/>
</dbReference>
<reference evidence="3 4" key="1">
    <citation type="journal article" date="2019" name="Sci. Rep.">
        <title>Nanopore sequencing improves the draft genome of the human pathogenic amoeba Naegleria fowleri.</title>
        <authorList>
            <person name="Liechti N."/>
            <person name="Schurch N."/>
            <person name="Bruggmann R."/>
            <person name="Wittwer M."/>
        </authorList>
    </citation>
    <scope>NUCLEOTIDE SEQUENCE [LARGE SCALE GENOMIC DNA]</scope>
    <source>
        <strain evidence="3 4">ATCC 30894</strain>
    </source>
</reference>
<dbReference type="GeneID" id="68116288"/>
<protein>
    <recommendedName>
        <fullName evidence="2">Ubiquitin-like domain-containing protein</fullName>
    </recommendedName>
</protein>
<gene>
    <name evidence="3" type="ORF">FDP41_009071</name>
</gene>
<comment type="caution">
    <text evidence="3">The sequence shown here is derived from an EMBL/GenBank/DDBJ whole genome shotgun (WGS) entry which is preliminary data.</text>
</comment>
<dbReference type="VEuPathDB" id="AmoebaDB:NfTy_046490"/>
<dbReference type="OrthoDB" id="428577at2759"/>
<dbReference type="PROSITE" id="PS50053">
    <property type="entry name" value="UBIQUITIN_2"/>
    <property type="match status" value="1"/>
</dbReference>
<accession>A0A6A5BD84</accession>
<organism evidence="3 4">
    <name type="scientific">Naegleria fowleri</name>
    <name type="common">Brain eating amoeba</name>
    <dbReference type="NCBI Taxonomy" id="5763"/>
    <lineage>
        <taxon>Eukaryota</taxon>
        <taxon>Discoba</taxon>
        <taxon>Heterolobosea</taxon>
        <taxon>Tetramitia</taxon>
        <taxon>Eutetramitia</taxon>
        <taxon>Vahlkampfiidae</taxon>
        <taxon>Naegleria</taxon>
    </lineage>
</organism>
<dbReference type="AlphaFoldDB" id="A0A6A5BD84"/>
<dbReference type="VEuPathDB" id="AmoebaDB:NF0026300"/>
<dbReference type="CDD" id="cd17039">
    <property type="entry name" value="Ubl_ubiquitin_like"/>
    <property type="match status" value="1"/>
</dbReference>
<dbReference type="RefSeq" id="XP_044557536.1">
    <property type="nucleotide sequence ID" value="XM_044712992.1"/>
</dbReference>